<proteinExistence type="predicted"/>
<organism evidence="1 2">
    <name type="scientific">Pleurodeles waltl</name>
    <name type="common">Iberian ribbed newt</name>
    <dbReference type="NCBI Taxonomy" id="8319"/>
    <lineage>
        <taxon>Eukaryota</taxon>
        <taxon>Metazoa</taxon>
        <taxon>Chordata</taxon>
        <taxon>Craniata</taxon>
        <taxon>Vertebrata</taxon>
        <taxon>Euteleostomi</taxon>
        <taxon>Amphibia</taxon>
        <taxon>Batrachia</taxon>
        <taxon>Caudata</taxon>
        <taxon>Salamandroidea</taxon>
        <taxon>Salamandridae</taxon>
        <taxon>Pleurodelinae</taxon>
        <taxon>Pleurodeles</taxon>
    </lineage>
</organism>
<protein>
    <submittedName>
        <fullName evidence="1">Uncharacterized protein</fullName>
    </submittedName>
</protein>
<dbReference type="AlphaFoldDB" id="A0AAV7LJH4"/>
<dbReference type="EMBL" id="JANPWB010000015">
    <property type="protein sequence ID" value="KAJ1091208.1"/>
    <property type="molecule type" value="Genomic_DNA"/>
</dbReference>
<evidence type="ECO:0000313" key="2">
    <source>
        <dbReference type="Proteomes" id="UP001066276"/>
    </source>
</evidence>
<accession>A0AAV7LJH4</accession>
<comment type="caution">
    <text evidence="1">The sequence shown here is derived from an EMBL/GenBank/DDBJ whole genome shotgun (WGS) entry which is preliminary data.</text>
</comment>
<gene>
    <name evidence="1" type="ORF">NDU88_004335</name>
</gene>
<keyword evidence="2" id="KW-1185">Reference proteome</keyword>
<reference evidence="1" key="1">
    <citation type="journal article" date="2022" name="bioRxiv">
        <title>Sequencing and chromosome-scale assembly of the giantPleurodeles waltlgenome.</title>
        <authorList>
            <person name="Brown T."/>
            <person name="Elewa A."/>
            <person name="Iarovenko S."/>
            <person name="Subramanian E."/>
            <person name="Araus A.J."/>
            <person name="Petzold A."/>
            <person name="Susuki M."/>
            <person name="Suzuki K.-i.T."/>
            <person name="Hayashi T."/>
            <person name="Toyoda A."/>
            <person name="Oliveira C."/>
            <person name="Osipova E."/>
            <person name="Leigh N.D."/>
            <person name="Simon A."/>
            <person name="Yun M.H."/>
        </authorList>
    </citation>
    <scope>NUCLEOTIDE SEQUENCE</scope>
    <source>
        <strain evidence="1">20211129_DDA</strain>
        <tissue evidence="1">Liver</tissue>
    </source>
</reference>
<evidence type="ECO:0000313" key="1">
    <source>
        <dbReference type="EMBL" id="KAJ1091208.1"/>
    </source>
</evidence>
<sequence length="105" mass="10713">MKAVVPAERTRRPGVALPAAFHLLKKRGRCQGPMEVGMLSAPLMLGALAGISEGDNVEILKMLVAHLDCVGGQGVEAQIGATVVPMVAASGMVLASHVVQGSTAN</sequence>
<dbReference type="Proteomes" id="UP001066276">
    <property type="component" value="Chromosome 11"/>
</dbReference>
<name>A0AAV7LJH4_PLEWA</name>